<organism evidence="10 11">
    <name type="scientific">Microbotryum silenes-dioicae</name>
    <dbReference type="NCBI Taxonomy" id="796604"/>
    <lineage>
        <taxon>Eukaryota</taxon>
        <taxon>Fungi</taxon>
        <taxon>Dikarya</taxon>
        <taxon>Basidiomycota</taxon>
        <taxon>Pucciniomycotina</taxon>
        <taxon>Microbotryomycetes</taxon>
        <taxon>Microbotryales</taxon>
        <taxon>Microbotryaceae</taxon>
        <taxon>Microbotryum</taxon>
    </lineage>
</organism>
<dbReference type="Pfam" id="PF12341">
    <property type="entry name" value="Mcl1_mid"/>
    <property type="match status" value="1"/>
</dbReference>
<proteinExistence type="predicted"/>
<keyword evidence="11" id="KW-1185">Reference proteome</keyword>
<sequence length="1477" mass="161490">MSEAPPAYGAPPPAAGLRIPLTTLSAFPSPDLVGAAPFHDLDGSGVCVASALMENQSVHPAKVVGNGRVMVSYGGVEITHQGRYDVLPITNQMEWVPAAHGQVPKGRRAVEGGFEEDGNHLHHAVTTIQGVQVPGKTGAHLRGANFPFGGGEHVVQDGYQLLCWRSERAESSWRNLDRRVEARRREAENAELEGDASRFCYTAENESSASLLRVLRQLVRDSCQPTSLLTGDRRLLFSAMDIDPTKLVTWPHTQGVSRCAFTPNGHLLYTSGAEGYIRVFDTDPSHADEGLPPPLLIDFHEEPNFGLSCSNDFVCSANESGLVVLHRHGVITEIHSILTRCNEPVRSARFDPKGQKIAVASDELIVKVIDINDAINGIQLLPGHRKGVREATWSPDGQLLTTSGQDGQIRVWDFTSGSEPTCIQTLEGVIEPNTNPTSEYSIAVVWHPSSKYFVVPSKTREVAIYSRESWSKIGVLSPPSTEGTTAGMMSSLAFSNNGVYLATAMNDWIHVWNFTERKIVTSTQHTQGLVTDMAFQPTPTTNVLAYAHSTGQFTIWKDVIPSTMAKPTWSVAKARQMLLARSEREDRETSESVTSKVGEDDDKGDDYFGDDLDGWLDDDEGLLKKRDENGMDEDRDGGDRRMNGVISKYERAGGDRISSTRYTGASSSNSYSYIQGQPSFQPGSTPFREKRRYLAFNMLGLIHAVDRDDQNLVTIEFHDRSAQTGTHFNDSFKFTMGALGELGSAFAVKGTSDSPSLVYYKPFESWTTPQEWQYSLPQGENVIALSVGGIAPEDLNEISIAGTGTVVVATDRGYVRFFSGSGLQKYVWNLGKSVVSIAAGKDWALIVYRSGSSVPDLTYVLVDTDSFEVLQQGKMPLMQGVSLAWIGFTDEQIPTMYDSRGVFSVLDRSRRPRQARWVPVLETSAIARGENKQETYWPIGLTAQHAHVIILKGEESHPHFPTPLIQELDLQLPLLRLDVQQGQLEEKYLRETTFVSHRRDGASADDYDLTTTLARQELEVDKHLLMVIQTACKAERLEQALDATLLLSQKASLIAAAKIARFFNLPGLEERIQIVQEVKEAEGDGAPSKVREGKWSHLIDERNVRAPDGFGGRSNDRNINVFAMGSKGLMMAPSSSMGMASVAPSYRDSSMGRRPIDSQYDESLSEPVGEDDEEMMDDLRASKRARSPEGSGDDEDLYESPVAETIEAVPAHKKKASNPFRRRTPPPASARTPVSPANPFASKKTGASEAADLHRTGSFFSRVEGTEAPKVKVKRAAPVAGSSNVKIQTVPGTKQTTLFGFATVVEEGNKASAPKGKKRKSTNAVTTREDGDADNDDADLPTPFAKPLPKLVPSTAGLGGHAQELPREGDEFEETQVETQEESLQPINKARSSAPKASPIDDAEVEMEATQLEEPQILSVLSTCTKENVAAVTVPMTTASKLSKYRMAAPIAPASVDVEPMMEPIEQSTVEEATAME</sequence>
<feature type="repeat" description="WD" evidence="5">
    <location>
        <begin position="249"/>
        <end position="281"/>
    </location>
</feature>
<gene>
    <name evidence="10" type="primary">BQ5605_C039g11795</name>
    <name evidence="10" type="ORF">BQ5605_C039G11795</name>
</gene>
<protein>
    <submittedName>
        <fullName evidence="10">BQ5605_C039g11795 protein</fullName>
    </submittedName>
</protein>
<name>A0A2X0MIN9_9BASI</name>
<feature type="compositionally biased region" description="Acidic residues" evidence="6">
    <location>
        <begin position="599"/>
        <end position="612"/>
    </location>
</feature>
<reference evidence="10 11" key="1">
    <citation type="submission" date="2016-11" db="EMBL/GenBank/DDBJ databases">
        <authorList>
            <person name="Jaros S."/>
            <person name="Januszkiewicz K."/>
            <person name="Wedrychowicz H."/>
        </authorList>
    </citation>
    <scope>NUCLEOTIDE SEQUENCE [LARGE SCALE GENOMIC DNA]</scope>
</reference>
<feature type="domain" description="WDHD1/CFT4 helical bundle" evidence="8">
    <location>
        <begin position="982"/>
        <end position="1081"/>
    </location>
</feature>
<dbReference type="GO" id="GO:0000278">
    <property type="term" value="P:mitotic cell cycle"/>
    <property type="evidence" value="ECO:0007669"/>
    <property type="project" value="TreeGrafter"/>
</dbReference>
<dbReference type="SUPFAM" id="SSF50978">
    <property type="entry name" value="WD40 repeat-like"/>
    <property type="match status" value="1"/>
</dbReference>
<evidence type="ECO:0000256" key="4">
    <source>
        <dbReference type="ARBA" id="ARBA00023242"/>
    </source>
</evidence>
<dbReference type="Pfam" id="PF24817">
    <property type="entry name" value="WD40_WDHD1_1st"/>
    <property type="match status" value="1"/>
</dbReference>
<accession>A0A2X0MIN9</accession>
<feature type="compositionally biased region" description="Acidic residues" evidence="6">
    <location>
        <begin position="1159"/>
        <end position="1176"/>
    </location>
</feature>
<dbReference type="PANTHER" id="PTHR19932:SF10">
    <property type="entry name" value="WD REPEAT AND HMG-BOX DNA-BINDING PROTEIN 1"/>
    <property type="match status" value="1"/>
</dbReference>
<dbReference type="GO" id="GO:0043596">
    <property type="term" value="C:nuclear replication fork"/>
    <property type="evidence" value="ECO:0007669"/>
    <property type="project" value="TreeGrafter"/>
</dbReference>
<dbReference type="InterPro" id="IPR015943">
    <property type="entry name" value="WD40/YVTN_repeat-like_dom_sf"/>
</dbReference>
<feature type="region of interest" description="Disordered" evidence="6">
    <location>
        <begin position="1133"/>
        <end position="1257"/>
    </location>
</feature>
<dbReference type="PANTHER" id="PTHR19932">
    <property type="entry name" value="WD REPEAT AND HMG-BOX DNA BINDING PROTEIN"/>
    <property type="match status" value="1"/>
</dbReference>
<dbReference type="Pfam" id="PF11901">
    <property type="entry name" value="DM9"/>
    <property type="match status" value="1"/>
</dbReference>
<feature type="region of interest" description="Disordered" evidence="6">
    <location>
        <begin position="580"/>
        <end position="612"/>
    </location>
</feature>
<dbReference type="Gene3D" id="2.130.10.10">
    <property type="entry name" value="YVTN repeat-like/Quinoprotein amine dehydrogenase"/>
    <property type="match status" value="2"/>
</dbReference>
<dbReference type="InterPro" id="IPR001680">
    <property type="entry name" value="WD40_rpt"/>
</dbReference>
<feature type="domain" description="WDHD1 first WD40" evidence="9">
    <location>
        <begin position="252"/>
        <end position="555"/>
    </location>
</feature>
<feature type="region of interest" description="Disordered" evidence="6">
    <location>
        <begin position="1307"/>
        <end position="1401"/>
    </location>
</feature>
<dbReference type="Proteomes" id="UP000249464">
    <property type="component" value="Unassembled WGS sequence"/>
</dbReference>
<dbReference type="PROSITE" id="PS00678">
    <property type="entry name" value="WD_REPEATS_1"/>
    <property type="match status" value="1"/>
</dbReference>
<evidence type="ECO:0000259" key="9">
    <source>
        <dbReference type="Pfam" id="PF24817"/>
    </source>
</evidence>
<feature type="compositionally biased region" description="Acidic residues" evidence="6">
    <location>
        <begin position="1370"/>
        <end position="1381"/>
    </location>
</feature>
<evidence type="ECO:0000313" key="11">
    <source>
        <dbReference type="Proteomes" id="UP000249464"/>
    </source>
</evidence>
<feature type="compositionally biased region" description="Basic residues" evidence="6">
    <location>
        <begin position="1211"/>
        <end position="1224"/>
    </location>
</feature>
<evidence type="ECO:0000256" key="1">
    <source>
        <dbReference type="ARBA" id="ARBA00004123"/>
    </source>
</evidence>
<dbReference type="InterPro" id="IPR048591">
    <property type="entry name" value="WDHD1/CFT4_hel"/>
</dbReference>
<evidence type="ECO:0000256" key="5">
    <source>
        <dbReference type="PROSITE-ProRule" id="PRU00221"/>
    </source>
</evidence>
<dbReference type="InterPro" id="IPR057646">
    <property type="entry name" value="WD40_WDHD1_1st"/>
</dbReference>
<evidence type="ECO:0000259" key="7">
    <source>
        <dbReference type="Pfam" id="PF12341"/>
    </source>
</evidence>
<feature type="domain" description="WDHD1/CFT4 second beta-propeller" evidence="7">
    <location>
        <begin position="679"/>
        <end position="974"/>
    </location>
</feature>
<comment type="subcellular location">
    <subcellularLocation>
        <location evidence="1">Nucleus</location>
    </subcellularLocation>
</comment>
<feature type="compositionally biased region" description="Low complexity" evidence="6">
    <location>
        <begin position="1133"/>
        <end position="1145"/>
    </location>
</feature>
<dbReference type="GO" id="GO:0006261">
    <property type="term" value="P:DNA-templated DNA replication"/>
    <property type="evidence" value="ECO:0007669"/>
    <property type="project" value="TreeGrafter"/>
</dbReference>
<dbReference type="GO" id="GO:0006281">
    <property type="term" value="P:DNA repair"/>
    <property type="evidence" value="ECO:0007669"/>
    <property type="project" value="TreeGrafter"/>
</dbReference>
<dbReference type="STRING" id="796604.A0A2X0MIN9"/>
<dbReference type="PROSITE" id="PS50294">
    <property type="entry name" value="WD_REPEATS_REGION"/>
    <property type="match status" value="1"/>
</dbReference>
<dbReference type="Pfam" id="PF20946">
    <property type="entry name" value="Ctf4_C"/>
    <property type="match status" value="1"/>
</dbReference>
<evidence type="ECO:0000259" key="8">
    <source>
        <dbReference type="Pfam" id="PF20946"/>
    </source>
</evidence>
<feature type="repeat" description="WD" evidence="5">
    <location>
        <begin position="381"/>
        <end position="422"/>
    </location>
</feature>
<dbReference type="InterPro" id="IPR036322">
    <property type="entry name" value="WD40_repeat_dom_sf"/>
</dbReference>
<evidence type="ECO:0000256" key="2">
    <source>
        <dbReference type="ARBA" id="ARBA00022574"/>
    </source>
</evidence>
<keyword evidence="3" id="KW-0677">Repeat</keyword>
<keyword evidence="4" id="KW-0539">Nucleus</keyword>
<evidence type="ECO:0000313" key="10">
    <source>
        <dbReference type="EMBL" id="SGY90251.1"/>
    </source>
</evidence>
<dbReference type="InterPro" id="IPR019775">
    <property type="entry name" value="WD40_repeat_CS"/>
</dbReference>
<dbReference type="InterPro" id="IPR022100">
    <property type="entry name" value="WDHD1/CFT4_beta-prop_2nd"/>
</dbReference>
<dbReference type="SMART" id="SM00320">
    <property type="entry name" value="WD40"/>
    <property type="match status" value="6"/>
</dbReference>
<keyword evidence="2 5" id="KW-0853">WD repeat</keyword>
<dbReference type="EMBL" id="FQNC01000060">
    <property type="protein sequence ID" value="SGY90251.1"/>
    <property type="molecule type" value="Genomic_DNA"/>
</dbReference>
<evidence type="ECO:0000256" key="6">
    <source>
        <dbReference type="SAM" id="MobiDB-lite"/>
    </source>
</evidence>
<dbReference type="PROSITE" id="PS50082">
    <property type="entry name" value="WD_REPEATS_2"/>
    <property type="match status" value="2"/>
</dbReference>
<dbReference type="InterPro" id="IPR006616">
    <property type="entry name" value="DM9_repeat"/>
</dbReference>
<feature type="compositionally biased region" description="Basic and acidic residues" evidence="6">
    <location>
        <begin position="581"/>
        <end position="590"/>
    </location>
</feature>
<dbReference type="GO" id="GO:0003682">
    <property type="term" value="F:chromatin binding"/>
    <property type="evidence" value="ECO:0007669"/>
    <property type="project" value="TreeGrafter"/>
</dbReference>
<evidence type="ECO:0000256" key="3">
    <source>
        <dbReference type="ARBA" id="ARBA00022737"/>
    </source>
</evidence>
<dbReference type="SMART" id="SM00696">
    <property type="entry name" value="DM9"/>
    <property type="match status" value="1"/>
</dbReference>